<dbReference type="Gene3D" id="3.40.630.40">
    <property type="entry name" value="Zn-dependent exopeptidases"/>
    <property type="match status" value="1"/>
</dbReference>
<sequence>MTMQVFEVSEGEGPVILGLPHTGTWVPDDVAETLNDRGRGLDDTDWHIERLYEGLLPGVTTVRALFHRYVIDANRDPSGESLYPGQNTTGLVPLTDFDGNPIWAKVPDAAEVERRRLAFHAPYHAALAAQVERVRARHGVAILYDCHSIRSRIPFLFEGTLPDFNVGTNNGTTCAPQVAEAVTGVTTAAEGYTNVLNGRFKGGWTTRHYGRPDEGIHAIQMELAQSTHLSTEAQPFAYDETKAARLRPQLSLILHRLAALAASLPRKE</sequence>
<dbReference type="OrthoDB" id="8716700at2"/>
<name>A0A212AU72_9RHOB</name>
<dbReference type="InterPro" id="IPR007709">
    <property type="entry name" value="N-FG_amidohydro"/>
</dbReference>
<dbReference type="NCBIfam" id="TIGR02017">
    <property type="entry name" value="hutG_amidohyd"/>
    <property type="match status" value="1"/>
</dbReference>
<dbReference type="InterPro" id="IPR010247">
    <property type="entry name" value="HutG_amidohyd"/>
</dbReference>
<dbReference type="EMBL" id="NIPX01000005">
    <property type="protein sequence ID" value="OWJ85024.1"/>
    <property type="molecule type" value="Genomic_DNA"/>
</dbReference>
<comment type="caution">
    <text evidence="2">The sequence shown here is derived from an EMBL/GenBank/DDBJ whole genome shotgun (WGS) entry which is preliminary data.</text>
</comment>
<proteinExistence type="predicted"/>
<protein>
    <submittedName>
        <fullName evidence="2">N-formylglutamate deformylase</fullName>
    </submittedName>
</protein>
<gene>
    <name evidence="2" type="primary">hutG</name>
    <name evidence="2" type="ORF">CDV52_06105</name>
    <name evidence="1" type="ORF">CDV53_12740</name>
</gene>
<accession>A0A212AU72</accession>
<dbReference type="Pfam" id="PF05013">
    <property type="entry name" value="FGase"/>
    <property type="match status" value="1"/>
</dbReference>
<evidence type="ECO:0000313" key="4">
    <source>
        <dbReference type="Proteomes" id="UP000214673"/>
    </source>
</evidence>
<dbReference type="Proteomes" id="UP000196640">
    <property type="component" value="Unassembled WGS sequence"/>
</dbReference>
<dbReference type="SUPFAM" id="SSF53187">
    <property type="entry name" value="Zn-dependent exopeptidases"/>
    <property type="match status" value="1"/>
</dbReference>
<dbReference type="STRING" id="366616.CG51_13655"/>
<dbReference type="EMBL" id="NIPV01000053">
    <property type="protein sequence ID" value="OWJ74689.1"/>
    <property type="molecule type" value="Genomic_DNA"/>
</dbReference>
<reference evidence="3 4" key="1">
    <citation type="submission" date="2016-11" db="EMBL/GenBank/DDBJ databases">
        <title>Comparison of Traditional DNA-DNA Hybridization with In Silico Genomic Analysis.</title>
        <authorList>
            <person name="Nicholson A.C."/>
            <person name="Sammons S."/>
            <person name="Humrighouse B.W."/>
            <person name="Graziano J."/>
            <person name="Lasker B."/>
            <person name="Whitney A.M."/>
            <person name="Mcquiston J.R."/>
        </authorList>
    </citation>
    <scope>NUCLEOTIDE SEQUENCE [LARGE SCALE GENOMIC DNA]</scope>
    <source>
        <strain evidence="1 4">H1892</strain>
        <strain evidence="2 3">H2381</strain>
    </source>
</reference>
<evidence type="ECO:0000313" key="2">
    <source>
        <dbReference type="EMBL" id="OWJ85024.1"/>
    </source>
</evidence>
<keyword evidence="4" id="KW-1185">Reference proteome</keyword>
<evidence type="ECO:0000313" key="1">
    <source>
        <dbReference type="EMBL" id="OWJ74689.1"/>
    </source>
</evidence>
<dbReference type="Proteomes" id="UP000214673">
    <property type="component" value="Unassembled WGS sequence"/>
</dbReference>
<dbReference type="AlphaFoldDB" id="A0A212AU72"/>
<organism evidence="2 3">
    <name type="scientific">Haematobacter missouriensis</name>
    <dbReference type="NCBI Taxonomy" id="366616"/>
    <lineage>
        <taxon>Bacteria</taxon>
        <taxon>Pseudomonadati</taxon>
        <taxon>Pseudomonadota</taxon>
        <taxon>Alphaproteobacteria</taxon>
        <taxon>Rhodobacterales</taxon>
        <taxon>Paracoccaceae</taxon>
        <taxon>Haematobacter</taxon>
    </lineage>
</organism>
<evidence type="ECO:0000313" key="3">
    <source>
        <dbReference type="Proteomes" id="UP000196640"/>
    </source>
</evidence>